<dbReference type="Gene3D" id="3.40.630.30">
    <property type="match status" value="1"/>
</dbReference>
<dbReference type="AlphaFoldDB" id="A0ABD4TF66"/>
<dbReference type="InterPro" id="IPR050644">
    <property type="entry name" value="PG_Glycine_Bridge_Synth"/>
</dbReference>
<keyword evidence="3" id="KW-1185">Reference proteome</keyword>
<feature type="domain" description="BioF2-like acetyltransferase" evidence="1">
    <location>
        <begin position="154"/>
        <end position="287"/>
    </location>
</feature>
<reference evidence="2 3" key="1">
    <citation type="submission" date="2018-05" db="EMBL/GenBank/DDBJ databases">
        <title>Isolation and characterization of genus Methanoculleus species and their viruses from deep sea marine sediment offshore southwestern Taiwan.</title>
        <authorList>
            <person name="Wei W.-H."/>
            <person name="Chen W.-C."/>
            <person name="Lai M.-C."/>
            <person name="Chen S.-C."/>
        </authorList>
    </citation>
    <scope>NUCLEOTIDE SEQUENCE [LARGE SCALE GENOMIC DNA]</scope>
    <source>
        <strain evidence="2 3">CWC-02</strain>
    </source>
</reference>
<protein>
    <recommendedName>
        <fullName evidence="1">BioF2-like acetyltransferase domain-containing protein</fullName>
    </recommendedName>
</protein>
<comment type="caution">
    <text evidence="2">The sequence shown here is derived from an EMBL/GenBank/DDBJ whole genome shotgun (WGS) entry which is preliminary data.</text>
</comment>
<dbReference type="PANTHER" id="PTHR36174:SF1">
    <property type="entry name" value="LIPID II:GLYCINE GLYCYLTRANSFERASE"/>
    <property type="match status" value="1"/>
</dbReference>
<dbReference type="Proteomes" id="UP001523230">
    <property type="component" value="Unassembled WGS sequence"/>
</dbReference>
<name>A0ABD4TF66_9EURY</name>
<dbReference type="InterPro" id="IPR038740">
    <property type="entry name" value="BioF2-like_GNAT_dom"/>
</dbReference>
<dbReference type="InterPro" id="IPR016181">
    <property type="entry name" value="Acyl_CoA_acyltransferase"/>
</dbReference>
<accession>A0ABD4TF66</accession>
<organism evidence="2 3">
    <name type="scientific">Methanoculleus oceani</name>
    <dbReference type="NCBI Taxonomy" id="2184756"/>
    <lineage>
        <taxon>Archaea</taxon>
        <taxon>Methanobacteriati</taxon>
        <taxon>Methanobacteriota</taxon>
        <taxon>Stenosarchaea group</taxon>
        <taxon>Methanomicrobia</taxon>
        <taxon>Methanomicrobiales</taxon>
        <taxon>Methanomicrobiaceae</taxon>
        <taxon>Methanoculleus</taxon>
    </lineage>
</organism>
<proteinExistence type="predicted"/>
<dbReference type="SUPFAM" id="SSF55729">
    <property type="entry name" value="Acyl-CoA N-acyltransferases (Nat)"/>
    <property type="match status" value="1"/>
</dbReference>
<evidence type="ECO:0000313" key="3">
    <source>
        <dbReference type="Proteomes" id="UP001523230"/>
    </source>
</evidence>
<dbReference type="Pfam" id="PF13480">
    <property type="entry name" value="Acetyltransf_6"/>
    <property type="match status" value="1"/>
</dbReference>
<sequence>MAYSIELLSEDTADQWEEFNNQSGGGTPFHSLRWKQVLEDIFHSNLRYYLILNEQEVVGISPWAERSALNFLGLVSIPHSEMNGIVLDDTFNADHFNEILSLFAKKYSFLHFNTCNPALLDGIRFTHVSGEDTGHMMTDLRSSPPDAIWAGLSKRTKQALRTFENDGFEVSEINHPDELDDFYRYYSGNMTHINGKILPLAFFEKLLEQFPDEIRVTALTRNDLFAGGSLALLDPARKIYYGNYLAINRDLPNRYTPSYHIMWESINWAWKNGYEKLSSGRQKLEPGNPRFRYKAKFGAEHLPIHSNLVLLSKPMLVSYKIREMLLTNRGA</sequence>
<gene>
    <name evidence="2" type="ORF">DIC75_04995</name>
</gene>
<dbReference type="PANTHER" id="PTHR36174">
    <property type="entry name" value="LIPID II:GLYCINE GLYCYLTRANSFERASE"/>
    <property type="match status" value="1"/>
</dbReference>
<dbReference type="EMBL" id="QFDM01000001">
    <property type="protein sequence ID" value="MCM2465674.1"/>
    <property type="molecule type" value="Genomic_DNA"/>
</dbReference>
<evidence type="ECO:0000259" key="1">
    <source>
        <dbReference type="Pfam" id="PF13480"/>
    </source>
</evidence>
<evidence type="ECO:0000313" key="2">
    <source>
        <dbReference type="EMBL" id="MCM2465674.1"/>
    </source>
</evidence>